<dbReference type="Pfam" id="PF00084">
    <property type="entry name" value="Sushi"/>
    <property type="match status" value="4"/>
</dbReference>
<keyword evidence="3 5" id="KW-1015">Disulfide bond</keyword>
<accession>A0A3Q3WK10</accession>
<dbReference type="GO" id="GO:0050773">
    <property type="term" value="P:regulation of dendrite development"/>
    <property type="evidence" value="ECO:0007669"/>
    <property type="project" value="TreeGrafter"/>
</dbReference>
<dbReference type="PANTHER" id="PTHR45656">
    <property type="entry name" value="PROTEIN CBR-CLEC-78"/>
    <property type="match status" value="1"/>
</dbReference>
<feature type="domain" description="CUB" evidence="7">
    <location>
        <begin position="437"/>
        <end position="548"/>
    </location>
</feature>
<evidence type="ECO:0000256" key="1">
    <source>
        <dbReference type="ARBA" id="ARBA00022659"/>
    </source>
</evidence>
<dbReference type="InterPro" id="IPR051277">
    <property type="entry name" value="SEZ6_CSMD_C4BPB_Regulators"/>
</dbReference>
<evidence type="ECO:0000259" key="7">
    <source>
        <dbReference type="PROSITE" id="PS01180"/>
    </source>
</evidence>
<dbReference type="STRING" id="94237.ENSMMOP00000012632"/>
<dbReference type="InterPro" id="IPR035976">
    <property type="entry name" value="Sushi/SCR/CCP_sf"/>
</dbReference>
<dbReference type="GO" id="GO:0005783">
    <property type="term" value="C:endoplasmic reticulum"/>
    <property type="evidence" value="ECO:0007669"/>
    <property type="project" value="TreeGrafter"/>
</dbReference>
<dbReference type="InterPro" id="IPR000436">
    <property type="entry name" value="Sushi_SCR_CCP_dom"/>
</dbReference>
<feature type="compositionally biased region" description="Polar residues" evidence="6">
    <location>
        <begin position="1"/>
        <end position="10"/>
    </location>
</feature>
<dbReference type="PROSITE" id="PS50923">
    <property type="entry name" value="SUSHI"/>
    <property type="match status" value="4"/>
</dbReference>
<feature type="domain" description="Sushi" evidence="8">
    <location>
        <begin position="680"/>
        <end position="741"/>
    </location>
</feature>
<dbReference type="GO" id="GO:0090036">
    <property type="term" value="P:regulation of protein kinase C signaling"/>
    <property type="evidence" value="ECO:0007669"/>
    <property type="project" value="TreeGrafter"/>
</dbReference>
<dbReference type="OMA" id="TFFYFES"/>
<dbReference type="Pfam" id="PF00431">
    <property type="entry name" value="CUB"/>
    <property type="match status" value="2"/>
</dbReference>
<dbReference type="Proteomes" id="UP000261620">
    <property type="component" value="Unplaced"/>
</dbReference>
<evidence type="ECO:0000256" key="2">
    <source>
        <dbReference type="ARBA" id="ARBA00022737"/>
    </source>
</evidence>
<feature type="domain" description="CUB" evidence="7">
    <location>
        <begin position="254"/>
        <end position="366"/>
    </location>
</feature>
<keyword evidence="10" id="KW-1185">Reference proteome</keyword>
<comment type="caution">
    <text evidence="5">Lacks conserved residue(s) required for the propagation of feature annotation.</text>
</comment>
<name>A0A3Q3WK10_MOLML</name>
<evidence type="ECO:0000259" key="8">
    <source>
        <dbReference type="PROSITE" id="PS50923"/>
    </source>
</evidence>
<feature type="domain" description="Sushi" evidence="8">
    <location>
        <begin position="552"/>
        <end position="611"/>
    </location>
</feature>
<feature type="region of interest" description="Disordered" evidence="6">
    <location>
        <begin position="1"/>
        <end position="78"/>
    </location>
</feature>
<evidence type="ECO:0000313" key="9">
    <source>
        <dbReference type="Ensembl" id="ENSMMOP00000012632.1"/>
    </source>
</evidence>
<feature type="domain" description="Sushi" evidence="8">
    <location>
        <begin position="613"/>
        <end position="676"/>
    </location>
</feature>
<evidence type="ECO:0000256" key="6">
    <source>
        <dbReference type="SAM" id="MobiDB-lite"/>
    </source>
</evidence>
<feature type="disulfide bond" evidence="5">
    <location>
        <begin position="582"/>
        <end position="609"/>
    </location>
</feature>
<proteinExistence type="predicted"/>
<dbReference type="GO" id="GO:0060074">
    <property type="term" value="P:synapse maturation"/>
    <property type="evidence" value="ECO:0007669"/>
    <property type="project" value="TreeGrafter"/>
</dbReference>
<dbReference type="InterPro" id="IPR000859">
    <property type="entry name" value="CUB_dom"/>
</dbReference>
<dbReference type="GO" id="GO:0043025">
    <property type="term" value="C:neuronal cell body"/>
    <property type="evidence" value="ECO:0007669"/>
    <property type="project" value="TreeGrafter"/>
</dbReference>
<dbReference type="AlphaFoldDB" id="A0A3Q3WK10"/>
<sequence length="751" mass="81277">MRGHNSQPALSTALEDGASPTAVTQASAATSHAPTSSLRDPGRAAAAAAAAGESPELRPGPRQRSDEEETTTSTITTTTIITTMQSPVPCQLNLTGPEGYIEAPPQSSSAFHSTVDCSYIITVYMGYGVEVQVMNVNLSEGDKVAFEDPGHGKNTMLANESILMRGLVVRSHSNQISIRLHSRRPQAGSVLLRYQAFVLSCVFPRRPLYGDVTVSSLHSRGEAFFSCLTGYQLQGPFTISLTGTLGTQNGATSCGRLLRNVTVGRIVSPGFPSNYSNNLTCHWLLEAPEGHRLHVHFEKVALAEDDDRLLIRNGNSIDAAALYDSYEVEYLPNEGLLSTSRHLFIELTTDAAVPLKSGFMALLALLCLAAFAAGHCYQPFVKYGNLTSSDSTWAVGAVVEFTCDPGYTLEQGSVTIECLDPNNPQWNETEPACRAVCSGEITDSAGVVLSPNWPEAYDKGQDCIWGIHVEEDKRIMLDIQVLNIGKNDLVTFYDGDDLTAKVLGQHGGSKSRFKLYTSTADVTIQFQSDPGTNVYGYGNGFIVHFFEVARNDTCPELPEISNGWKSTSHPELVQGTVVTYQCYPGYQVVGAELLMCQWDLTWSGDLPSCERVVSCADPGKVENGRRVLSGPQFTVGSTIQYICNKGFTLSGNSLLTCFNRGSSGPKWNQKLPRCLPETFEPCTHPGTPNYGIPSSNKPHFQAGETLLYSCVAGHQLLGEPRLHCVPGHPSQWSGLPPVCKCEELQPPVISS</sequence>
<dbReference type="PANTHER" id="PTHR45656:SF1">
    <property type="entry name" value="SEIZURE PROTEIN 6 HOMOLOG"/>
    <property type="match status" value="1"/>
</dbReference>
<evidence type="ECO:0000313" key="10">
    <source>
        <dbReference type="Proteomes" id="UP000261620"/>
    </source>
</evidence>
<protein>
    <submittedName>
        <fullName evidence="9">Uncharacterized protein</fullName>
    </submittedName>
</protein>
<dbReference type="GO" id="GO:0043198">
    <property type="term" value="C:dendritic shaft"/>
    <property type="evidence" value="ECO:0007669"/>
    <property type="project" value="TreeGrafter"/>
</dbReference>
<feature type="domain" description="Sushi" evidence="8">
    <location>
        <begin position="374"/>
        <end position="435"/>
    </location>
</feature>
<dbReference type="CDD" id="cd00033">
    <property type="entry name" value="CCP"/>
    <property type="match status" value="4"/>
</dbReference>
<dbReference type="SUPFAM" id="SSF49854">
    <property type="entry name" value="Spermadhesin, CUB domain"/>
    <property type="match status" value="3"/>
</dbReference>
<reference evidence="9" key="2">
    <citation type="submission" date="2025-09" db="UniProtKB">
        <authorList>
            <consortium name="Ensembl"/>
        </authorList>
    </citation>
    <scope>IDENTIFICATION</scope>
</reference>
<dbReference type="Gene3D" id="2.60.120.290">
    <property type="entry name" value="Spermadhesin, CUB domain"/>
    <property type="match status" value="3"/>
</dbReference>
<dbReference type="PROSITE" id="PS01180">
    <property type="entry name" value="CUB"/>
    <property type="match status" value="2"/>
</dbReference>
<dbReference type="SMART" id="SM00042">
    <property type="entry name" value="CUB"/>
    <property type="match status" value="2"/>
</dbReference>
<dbReference type="SMART" id="SM00032">
    <property type="entry name" value="CCP"/>
    <property type="match status" value="5"/>
</dbReference>
<dbReference type="Ensembl" id="ENSMMOT00000012840.1">
    <property type="protein sequence ID" value="ENSMMOP00000012632.1"/>
    <property type="gene ID" value="ENSMMOG00000009709.1"/>
</dbReference>
<dbReference type="GO" id="GO:0043197">
    <property type="term" value="C:dendritic spine"/>
    <property type="evidence" value="ECO:0007669"/>
    <property type="project" value="TreeGrafter"/>
</dbReference>
<reference evidence="9" key="1">
    <citation type="submission" date="2025-08" db="UniProtKB">
        <authorList>
            <consortium name="Ensembl"/>
        </authorList>
    </citation>
    <scope>IDENTIFICATION</scope>
</reference>
<dbReference type="SUPFAM" id="SSF57535">
    <property type="entry name" value="Complement control module/SCR domain"/>
    <property type="match status" value="4"/>
</dbReference>
<dbReference type="Gene3D" id="2.10.70.10">
    <property type="entry name" value="Complement Module, domain 1"/>
    <property type="match status" value="4"/>
</dbReference>
<evidence type="ECO:0000256" key="4">
    <source>
        <dbReference type="PROSITE-ProRule" id="PRU00059"/>
    </source>
</evidence>
<evidence type="ECO:0000256" key="3">
    <source>
        <dbReference type="ARBA" id="ARBA00023157"/>
    </source>
</evidence>
<dbReference type="InterPro" id="IPR035914">
    <property type="entry name" value="Sperma_CUB_dom_sf"/>
</dbReference>
<keyword evidence="2" id="KW-0677">Repeat</keyword>
<keyword evidence="1 5" id="KW-0768">Sushi</keyword>
<dbReference type="CDD" id="cd00041">
    <property type="entry name" value="CUB"/>
    <property type="match status" value="2"/>
</dbReference>
<evidence type="ECO:0000256" key="5">
    <source>
        <dbReference type="PROSITE-ProRule" id="PRU00302"/>
    </source>
</evidence>
<feature type="compositionally biased region" description="Low complexity" evidence="6">
    <location>
        <begin position="24"/>
        <end position="37"/>
    </location>
</feature>
<feature type="disulfide bond" evidence="4">
    <location>
        <begin position="254"/>
        <end position="281"/>
    </location>
</feature>
<organism evidence="9 10">
    <name type="scientific">Mola mola</name>
    <name type="common">Ocean sunfish</name>
    <name type="synonym">Tetraodon mola</name>
    <dbReference type="NCBI Taxonomy" id="94237"/>
    <lineage>
        <taxon>Eukaryota</taxon>
        <taxon>Metazoa</taxon>
        <taxon>Chordata</taxon>
        <taxon>Craniata</taxon>
        <taxon>Vertebrata</taxon>
        <taxon>Euteleostomi</taxon>
        <taxon>Actinopterygii</taxon>
        <taxon>Neopterygii</taxon>
        <taxon>Teleostei</taxon>
        <taxon>Neoteleostei</taxon>
        <taxon>Acanthomorphata</taxon>
        <taxon>Eupercaria</taxon>
        <taxon>Tetraodontiformes</taxon>
        <taxon>Molidae</taxon>
        <taxon>Mola</taxon>
    </lineage>
</organism>